<evidence type="ECO:0000313" key="1">
    <source>
        <dbReference type="EMBL" id="GEN30010.1"/>
    </source>
</evidence>
<dbReference type="Gene3D" id="3.30.300.20">
    <property type="match status" value="1"/>
</dbReference>
<proteinExistence type="predicted"/>
<dbReference type="EMBL" id="BJXW01000004">
    <property type="protein sequence ID" value="GEN30010.1"/>
    <property type="molecule type" value="Genomic_DNA"/>
</dbReference>
<dbReference type="InterPro" id="IPR015946">
    <property type="entry name" value="KH_dom-like_a/b"/>
</dbReference>
<reference evidence="1 2" key="1">
    <citation type="submission" date="2019-07" db="EMBL/GenBank/DDBJ databases">
        <title>Whole genome shotgun sequence of Cerasibacillus quisquiliarum NBRC 102429.</title>
        <authorList>
            <person name="Hosoyama A."/>
            <person name="Uohara A."/>
            <person name="Ohji S."/>
            <person name="Ichikawa N."/>
        </authorList>
    </citation>
    <scope>NUCLEOTIDE SEQUENCE [LARGE SCALE GENOMIC DNA]</scope>
    <source>
        <strain evidence="1 2">NBRC 102429</strain>
    </source>
</reference>
<keyword evidence="2" id="KW-1185">Reference proteome</keyword>
<dbReference type="InterPro" id="IPR003718">
    <property type="entry name" value="OsmC/Ohr_fam"/>
</dbReference>
<dbReference type="RefSeq" id="WP_146934767.1">
    <property type="nucleotide sequence ID" value="NZ_BJXW01000004.1"/>
</dbReference>
<sequence>MAKSLFHAKAYLQEGVQVKVQSRHFEVTIDEPKELGGTDTGMNPVELMLCALGACQSIVARMFAKKFEIEFEDFWVELTGELDTDGFLHKADDVRPGFQSIEYDIHIKTDASREKVEEFVSFIEKTCPVGDTIAHATKMELNDIVIE</sequence>
<dbReference type="SUPFAM" id="SSF82784">
    <property type="entry name" value="OsmC-like"/>
    <property type="match status" value="1"/>
</dbReference>
<dbReference type="AlphaFoldDB" id="A0A511UTT1"/>
<dbReference type="InterPro" id="IPR052924">
    <property type="entry name" value="OsmC/Ohr_hydroprdx_reductase"/>
</dbReference>
<dbReference type="PANTHER" id="PTHR35368:SF1">
    <property type="entry name" value="HYDROPEROXIDE REDUCTASE"/>
    <property type="match status" value="1"/>
</dbReference>
<name>A0A511UTT1_9BACI</name>
<comment type="caution">
    <text evidence="1">The sequence shown here is derived from an EMBL/GenBank/DDBJ whole genome shotgun (WGS) entry which is preliminary data.</text>
</comment>
<dbReference type="OrthoDB" id="1433018at2"/>
<protein>
    <submittedName>
        <fullName evidence="1">Peroxiredoxin</fullName>
    </submittedName>
</protein>
<evidence type="ECO:0000313" key="2">
    <source>
        <dbReference type="Proteomes" id="UP000321491"/>
    </source>
</evidence>
<dbReference type="Proteomes" id="UP000321491">
    <property type="component" value="Unassembled WGS sequence"/>
</dbReference>
<dbReference type="PANTHER" id="PTHR35368">
    <property type="entry name" value="HYDROPEROXIDE REDUCTASE"/>
    <property type="match status" value="1"/>
</dbReference>
<organism evidence="1 2">
    <name type="scientific">Cerasibacillus quisquiliarum</name>
    <dbReference type="NCBI Taxonomy" id="227865"/>
    <lineage>
        <taxon>Bacteria</taxon>
        <taxon>Bacillati</taxon>
        <taxon>Bacillota</taxon>
        <taxon>Bacilli</taxon>
        <taxon>Bacillales</taxon>
        <taxon>Bacillaceae</taxon>
        <taxon>Cerasibacillus</taxon>
    </lineage>
</organism>
<accession>A0A511UTT1</accession>
<dbReference type="Pfam" id="PF02566">
    <property type="entry name" value="OsmC"/>
    <property type="match status" value="1"/>
</dbReference>
<gene>
    <name evidence="1" type="ORF">CQU01_02480</name>
</gene>
<dbReference type="InterPro" id="IPR036102">
    <property type="entry name" value="OsmC/Ohrsf"/>
</dbReference>